<dbReference type="Proteomes" id="UP000012249">
    <property type="component" value="Unassembled WGS sequence"/>
</dbReference>
<accession>N1U845</accession>
<protein>
    <submittedName>
        <fullName evidence="1">Uncharacterized protein</fullName>
    </submittedName>
</protein>
<dbReference type="PANTHER" id="PTHR41291">
    <property type="entry name" value="DNA ALKYLATION REPAIR PROTEIN"/>
    <property type="match status" value="1"/>
</dbReference>
<name>N1U845_9LEPT</name>
<dbReference type="EMBL" id="AHMI02000309">
    <property type="protein sequence ID" value="EMY12280.1"/>
    <property type="molecule type" value="Genomic_DNA"/>
</dbReference>
<evidence type="ECO:0000313" key="1">
    <source>
        <dbReference type="EMBL" id="EMY12280.1"/>
    </source>
</evidence>
<comment type="caution">
    <text evidence="1">The sequence shown here is derived from an EMBL/GenBank/DDBJ whole genome shotgun (WGS) entry which is preliminary data.</text>
</comment>
<evidence type="ECO:0000313" key="2">
    <source>
        <dbReference type="Proteomes" id="UP000012249"/>
    </source>
</evidence>
<dbReference type="AlphaFoldDB" id="N1U845"/>
<dbReference type="InterPro" id="IPR016024">
    <property type="entry name" value="ARM-type_fold"/>
</dbReference>
<reference evidence="1 2" key="1">
    <citation type="submission" date="2013-02" db="EMBL/GenBank/DDBJ databases">
        <authorList>
            <person name="Harkins D.M."/>
            <person name="Durkin A.S."/>
            <person name="Brinkac L.M."/>
            <person name="Haft D.H."/>
            <person name="Selengut J.D."/>
            <person name="Sanka R."/>
            <person name="DePew J."/>
            <person name="Purushe J."/>
            <person name="Haake D.A."/>
            <person name="Matsunaga J."/>
            <person name="Vinetz J.M."/>
            <person name="Sutton G.G."/>
            <person name="Nierman W.C."/>
            <person name="Fouts D.E."/>
        </authorList>
    </citation>
    <scope>NUCLEOTIDE SEQUENCE [LARGE SCALE GENOMIC DNA]</scope>
    <source>
        <strain evidence="1 2">Ecochallenge</strain>
    </source>
</reference>
<dbReference type="SUPFAM" id="SSF48371">
    <property type="entry name" value="ARM repeat"/>
    <property type="match status" value="1"/>
</dbReference>
<organism evidence="1 2">
    <name type="scientific">Leptospira weilii str. Ecochallenge</name>
    <dbReference type="NCBI Taxonomy" id="1049986"/>
    <lineage>
        <taxon>Bacteria</taxon>
        <taxon>Pseudomonadati</taxon>
        <taxon>Spirochaetota</taxon>
        <taxon>Spirochaetia</taxon>
        <taxon>Leptospirales</taxon>
        <taxon>Leptospiraceae</taxon>
        <taxon>Leptospira</taxon>
    </lineage>
</organism>
<sequence>MGSKSVKKIQKKVKKNNQLSLELYKTGNVDAMYLARLIADEKQIPKKDPQTW</sequence>
<gene>
    <name evidence="1" type="ORF">LEP1GSC043_3668</name>
</gene>
<proteinExistence type="predicted"/>
<dbReference type="PANTHER" id="PTHR41291:SF1">
    <property type="entry name" value="DNA ALKYLATION REPAIR PROTEIN"/>
    <property type="match status" value="1"/>
</dbReference>